<dbReference type="Proteomes" id="UP000015001">
    <property type="component" value="Unassembled WGS sequence"/>
</dbReference>
<evidence type="ECO:0000256" key="1">
    <source>
        <dbReference type="SAM" id="MobiDB-lite"/>
    </source>
</evidence>
<keyword evidence="3" id="KW-1185">Reference proteome</keyword>
<dbReference type="AlphaFoldDB" id="S4MFQ0"/>
<proteinExistence type="predicted"/>
<feature type="region of interest" description="Disordered" evidence="1">
    <location>
        <begin position="1"/>
        <end position="50"/>
    </location>
</feature>
<feature type="compositionally biased region" description="Basic and acidic residues" evidence="1">
    <location>
        <begin position="1"/>
        <end position="17"/>
    </location>
</feature>
<dbReference type="HOGENOM" id="CLU_3122975_0_0_11"/>
<dbReference type="EMBL" id="AOPY01001702">
    <property type="protein sequence ID" value="EPJ34340.1"/>
    <property type="molecule type" value="Genomic_DNA"/>
</dbReference>
<protein>
    <submittedName>
        <fullName evidence="2">Uncharacterized protein</fullName>
    </submittedName>
</protein>
<gene>
    <name evidence="2" type="ORF">STAFG_8593</name>
</gene>
<accession>S4MFQ0</accession>
<dbReference type="PATRIC" id="fig|1283301.3.peg.8528"/>
<organism evidence="2 3">
    <name type="scientific">Streptomyces afghaniensis 772</name>
    <dbReference type="NCBI Taxonomy" id="1283301"/>
    <lineage>
        <taxon>Bacteria</taxon>
        <taxon>Bacillati</taxon>
        <taxon>Actinomycetota</taxon>
        <taxon>Actinomycetes</taxon>
        <taxon>Kitasatosporales</taxon>
        <taxon>Streptomycetaceae</taxon>
        <taxon>Streptomyces</taxon>
    </lineage>
</organism>
<evidence type="ECO:0000313" key="3">
    <source>
        <dbReference type="Proteomes" id="UP000015001"/>
    </source>
</evidence>
<name>S4MFQ0_9ACTN</name>
<sequence length="50" mass="5333">MEGLHPLERPAVREGLGRGRVTRQEAVLEGGEAGGKLRGRGSLPLGRTRV</sequence>
<reference evidence="2 3" key="1">
    <citation type="submission" date="2013-02" db="EMBL/GenBank/DDBJ databases">
        <title>Draft Genome Sequence of Streptomyces afghaniensis, Which Produces Compounds of the Julimycin B-Complex.</title>
        <authorList>
            <person name="Gruening B.A."/>
            <person name="Praeg A."/>
            <person name="Erxleben A."/>
            <person name="Guenther S."/>
            <person name="Fiedler H.-P."/>
            <person name="Goodfellow M."/>
            <person name="Mueller M."/>
        </authorList>
    </citation>
    <scope>NUCLEOTIDE SEQUENCE [LARGE SCALE GENOMIC DNA]</scope>
    <source>
        <strain evidence="2 3">772</strain>
    </source>
</reference>
<evidence type="ECO:0000313" key="2">
    <source>
        <dbReference type="EMBL" id="EPJ34340.1"/>
    </source>
</evidence>
<comment type="caution">
    <text evidence="2">The sequence shown here is derived from an EMBL/GenBank/DDBJ whole genome shotgun (WGS) entry which is preliminary data.</text>
</comment>